<dbReference type="Proteomes" id="UP000054144">
    <property type="component" value="Unassembled WGS sequence"/>
</dbReference>
<name>A0A0D7AMN0_9AGAR</name>
<evidence type="ECO:0000313" key="4">
    <source>
        <dbReference type="Proteomes" id="UP000054144"/>
    </source>
</evidence>
<feature type="transmembrane region" description="Helical" evidence="2">
    <location>
        <begin position="154"/>
        <end position="172"/>
    </location>
</feature>
<keyword evidence="2" id="KW-0472">Membrane</keyword>
<protein>
    <submittedName>
        <fullName evidence="3">Uncharacterized protein</fullName>
    </submittedName>
</protein>
<evidence type="ECO:0000256" key="2">
    <source>
        <dbReference type="SAM" id="Phobius"/>
    </source>
</evidence>
<reference evidence="3 4" key="1">
    <citation type="journal article" date="2015" name="Fungal Genet. Biol.">
        <title>Evolution of novel wood decay mechanisms in Agaricales revealed by the genome sequences of Fistulina hepatica and Cylindrobasidium torrendii.</title>
        <authorList>
            <person name="Floudas D."/>
            <person name="Held B.W."/>
            <person name="Riley R."/>
            <person name="Nagy L.G."/>
            <person name="Koehler G."/>
            <person name="Ransdell A.S."/>
            <person name="Younus H."/>
            <person name="Chow J."/>
            <person name="Chiniquy J."/>
            <person name="Lipzen A."/>
            <person name="Tritt A."/>
            <person name="Sun H."/>
            <person name="Haridas S."/>
            <person name="LaButti K."/>
            <person name="Ohm R.A."/>
            <person name="Kues U."/>
            <person name="Blanchette R.A."/>
            <person name="Grigoriev I.V."/>
            <person name="Minto R.E."/>
            <person name="Hibbett D.S."/>
        </authorList>
    </citation>
    <scope>NUCLEOTIDE SEQUENCE [LARGE SCALE GENOMIC DNA]</scope>
    <source>
        <strain evidence="3 4">ATCC 64428</strain>
    </source>
</reference>
<evidence type="ECO:0000256" key="1">
    <source>
        <dbReference type="SAM" id="MobiDB-lite"/>
    </source>
</evidence>
<dbReference type="AlphaFoldDB" id="A0A0D7AMN0"/>
<proteinExistence type="predicted"/>
<accession>A0A0D7AMN0</accession>
<keyword evidence="2" id="KW-1133">Transmembrane helix</keyword>
<gene>
    <name evidence="3" type="ORF">FISHEDRAFT_56275</name>
</gene>
<dbReference type="EMBL" id="KN881646">
    <property type="protein sequence ID" value="KIY52043.1"/>
    <property type="molecule type" value="Genomic_DNA"/>
</dbReference>
<feature type="region of interest" description="Disordered" evidence="1">
    <location>
        <begin position="178"/>
        <end position="199"/>
    </location>
</feature>
<keyword evidence="2" id="KW-0812">Transmembrane</keyword>
<evidence type="ECO:0000313" key="3">
    <source>
        <dbReference type="EMBL" id="KIY52043.1"/>
    </source>
</evidence>
<keyword evidence="4" id="KW-1185">Reference proteome</keyword>
<organism evidence="3 4">
    <name type="scientific">Fistulina hepatica ATCC 64428</name>
    <dbReference type="NCBI Taxonomy" id="1128425"/>
    <lineage>
        <taxon>Eukaryota</taxon>
        <taxon>Fungi</taxon>
        <taxon>Dikarya</taxon>
        <taxon>Basidiomycota</taxon>
        <taxon>Agaricomycotina</taxon>
        <taxon>Agaricomycetes</taxon>
        <taxon>Agaricomycetidae</taxon>
        <taxon>Agaricales</taxon>
        <taxon>Fistulinaceae</taxon>
        <taxon>Fistulina</taxon>
    </lineage>
</organism>
<sequence>MIVATHTKHLVCRETGVAEGTVHVGTIWRMKIDEGERMPNLSPGMKMVQHVYGTRSSRRLDGLADGLEWQLFGLGSKAIIGPLSVFGRDNVPNLEWQTFLRRPKWLSRTKNCYGLIRSTVVVPRARRHGPANIGPSCAIQVLDGIMNSQQFTPLSWIGMILAIEAIAILLFIRRTSVPSSGSNPDFRCGPGNNGPDWENTRIIGEYSPVQEDGHKEYERINQNETTTATMMIQ</sequence>